<sequence>MKKLTTLIFFSILFWGIWCVDDSSARGILWSTTLKGEEIPEPKIPEIHFKLVTYGDVPKSGFYWLNDPTGTDYTNYYVKDVMDAPGMTSGVYVYVPDCPECNAHSIK</sequence>
<gene>
    <name evidence="1" type="ordered locus">CFPG_P3-19</name>
</gene>
<evidence type="ECO:0000313" key="1">
    <source>
        <dbReference type="EMBL" id="BAG84105.1"/>
    </source>
</evidence>
<protein>
    <submittedName>
        <fullName evidence="1">Uncharacterized protein</fullName>
    </submittedName>
</protein>
<accession>B6YSD3</accession>
<dbReference type="Proteomes" id="UP000000723">
    <property type="component" value="Plasmid pCFPG3"/>
</dbReference>
<dbReference type="HOGENOM" id="CLU_2091773_0_0_10"/>
<name>B6YSD3_AZOPC</name>
<keyword evidence="1" id="KW-0614">Plasmid</keyword>
<dbReference type="EMBL" id="AP010659">
    <property type="protein sequence ID" value="BAG84105.1"/>
    <property type="molecule type" value="Genomic_DNA"/>
</dbReference>
<evidence type="ECO:0000313" key="2">
    <source>
        <dbReference type="Proteomes" id="UP000000723"/>
    </source>
</evidence>
<geneLocation type="plasmid" evidence="1 2">
    <name>pCFPG3</name>
</geneLocation>
<proteinExistence type="predicted"/>
<dbReference type="AlphaFoldDB" id="B6YSD3"/>
<dbReference type="RefSeq" id="WP_012572977.1">
    <property type="nucleotide sequence ID" value="NC_011562.1"/>
</dbReference>
<keyword evidence="2" id="KW-1185">Reference proteome</keyword>
<reference evidence="2" key="1">
    <citation type="journal article" date="2008" name="Science">
        <title>Genome of an endosymbiont coupling N2 fixation to cellulolysis within RT protist cells in termite gut.</title>
        <authorList>
            <person name="Hongoh Y."/>
            <person name="Sharma V.K."/>
            <person name="Prakash T."/>
            <person name="Noda S."/>
            <person name="Toh H."/>
            <person name="Taylor T.D."/>
            <person name="Kudo T."/>
            <person name="Sakaki Y."/>
            <person name="Toyoda A."/>
            <person name="Hattori M."/>
            <person name="Ohkuma M."/>
        </authorList>
    </citation>
    <scope>NUCLEOTIDE SEQUENCE [LARGE SCALE GENOMIC DNA]</scope>
    <source>
        <plasmid evidence="2">pCFPG3</plasmid>
    </source>
</reference>
<organism evidence="1 2">
    <name type="scientific">Azobacteroides pseudotrichonymphae genomovar. CFP2</name>
    <dbReference type="NCBI Taxonomy" id="511995"/>
    <lineage>
        <taxon>Bacteria</taxon>
        <taxon>Pseudomonadati</taxon>
        <taxon>Bacteroidota</taxon>
        <taxon>Bacteroidia</taxon>
        <taxon>Bacteroidales</taxon>
        <taxon>Candidatus Azobacteroides</taxon>
    </lineage>
</organism>
<dbReference type="KEGG" id="aps:CFPG_P3-19"/>